<evidence type="ECO:0000313" key="2">
    <source>
        <dbReference type="Proteomes" id="UP001240250"/>
    </source>
</evidence>
<dbReference type="Proteomes" id="UP001240250">
    <property type="component" value="Unassembled WGS sequence"/>
</dbReference>
<comment type="caution">
    <text evidence="1">The sequence shown here is derived from an EMBL/GenBank/DDBJ whole genome shotgun (WGS) entry which is preliminary data.</text>
</comment>
<protein>
    <recommendedName>
        <fullName evidence="3">4Fe-4S Wbl-type domain-containing protein</fullName>
    </recommendedName>
</protein>
<gene>
    <name evidence="1" type="ORF">JO380_001192</name>
</gene>
<reference evidence="1 2" key="1">
    <citation type="submission" date="2023-07" db="EMBL/GenBank/DDBJ databases">
        <title>Sequencing the genomes of 1000 actinobacteria strains.</title>
        <authorList>
            <person name="Klenk H.-P."/>
        </authorList>
    </citation>
    <scope>NUCLEOTIDE SEQUENCE [LARGE SCALE GENOMIC DNA]</scope>
    <source>
        <strain evidence="1 2">DSM 14785</strain>
    </source>
</reference>
<evidence type="ECO:0000313" key="1">
    <source>
        <dbReference type="EMBL" id="MDQ0424811.1"/>
    </source>
</evidence>
<evidence type="ECO:0008006" key="3">
    <source>
        <dbReference type="Google" id="ProtNLM"/>
    </source>
</evidence>
<organism evidence="1 2">
    <name type="scientific">Cellulomonas iranensis</name>
    <dbReference type="NCBI Taxonomy" id="76862"/>
    <lineage>
        <taxon>Bacteria</taxon>
        <taxon>Bacillati</taxon>
        <taxon>Actinomycetota</taxon>
        <taxon>Actinomycetes</taxon>
        <taxon>Micrococcales</taxon>
        <taxon>Cellulomonadaceae</taxon>
        <taxon>Cellulomonas</taxon>
    </lineage>
</organism>
<name>A0ABU0GHI8_9CELL</name>
<dbReference type="RefSeq" id="WP_134852182.1">
    <property type="nucleotide sequence ID" value="NZ_CP084585.1"/>
</dbReference>
<dbReference type="EMBL" id="JAUSVM010000001">
    <property type="protein sequence ID" value="MDQ0424811.1"/>
    <property type="molecule type" value="Genomic_DNA"/>
</dbReference>
<sequence length="65" mass="6951">MRVRPYHSARSTAAHLYHEDDECPAGRQLAWFDKVDGTEGCEPCPVCASAATPCPEHAAAAAPAR</sequence>
<proteinExistence type="predicted"/>
<keyword evidence="2" id="KW-1185">Reference proteome</keyword>
<accession>A0ABU0GHI8</accession>